<dbReference type="GO" id="GO:1990189">
    <property type="term" value="F:protein N-terminal-serine acetyltransferase activity"/>
    <property type="evidence" value="ECO:0007669"/>
    <property type="project" value="TreeGrafter"/>
</dbReference>
<keyword evidence="3" id="KW-1185">Reference proteome</keyword>
<evidence type="ECO:0000313" key="3">
    <source>
        <dbReference type="Proteomes" id="UP001218188"/>
    </source>
</evidence>
<gene>
    <name evidence="2" type="ORF">C8F04DRAFT_995128</name>
</gene>
<name>A0AAD6TAS2_9AGAR</name>
<dbReference type="EMBL" id="JARJCM010000019">
    <property type="protein sequence ID" value="KAJ7040923.1"/>
    <property type="molecule type" value="Genomic_DNA"/>
</dbReference>
<sequence>MAMPHDPNFCFPVPPDLQSDRVKLVPFIPSEHADAFFAIAGAHPELFTYLPWGPFATAHDFVSTVIEQRIQPSPGMVLFAVFDTTVGPQLAGIIGLLDTSAANLSTEIGFVITLPRFQRTHVTSNAAGLLLRWALELPAEGGLGLRRVAWKANAHNTRSVRAAERLGFRKEAVLRWDRVLPAWKTDSGNGVGTRTGDSKAECAGRDTVVLSLCWDDWEAGARESVNSIIQR</sequence>
<dbReference type="SUPFAM" id="SSF55729">
    <property type="entry name" value="Acyl-CoA N-acyltransferases (Nat)"/>
    <property type="match status" value="1"/>
</dbReference>
<proteinExistence type="predicted"/>
<comment type="caution">
    <text evidence="2">The sequence shown here is derived from an EMBL/GenBank/DDBJ whole genome shotgun (WGS) entry which is preliminary data.</text>
</comment>
<organism evidence="2 3">
    <name type="scientific">Mycena alexandri</name>
    <dbReference type="NCBI Taxonomy" id="1745969"/>
    <lineage>
        <taxon>Eukaryota</taxon>
        <taxon>Fungi</taxon>
        <taxon>Dikarya</taxon>
        <taxon>Basidiomycota</taxon>
        <taxon>Agaricomycotina</taxon>
        <taxon>Agaricomycetes</taxon>
        <taxon>Agaricomycetidae</taxon>
        <taxon>Agaricales</taxon>
        <taxon>Marasmiineae</taxon>
        <taxon>Mycenaceae</taxon>
        <taxon>Mycena</taxon>
    </lineage>
</organism>
<dbReference type="PROSITE" id="PS51186">
    <property type="entry name" value="GNAT"/>
    <property type="match status" value="1"/>
</dbReference>
<evidence type="ECO:0000313" key="2">
    <source>
        <dbReference type="EMBL" id="KAJ7040923.1"/>
    </source>
</evidence>
<dbReference type="PANTHER" id="PTHR43441">
    <property type="entry name" value="RIBOSOMAL-PROTEIN-SERINE ACETYLTRANSFERASE"/>
    <property type="match status" value="1"/>
</dbReference>
<accession>A0AAD6TAS2</accession>
<dbReference type="Pfam" id="PF13302">
    <property type="entry name" value="Acetyltransf_3"/>
    <property type="match status" value="1"/>
</dbReference>
<evidence type="ECO:0000259" key="1">
    <source>
        <dbReference type="PROSITE" id="PS51186"/>
    </source>
</evidence>
<reference evidence="2" key="1">
    <citation type="submission" date="2023-03" db="EMBL/GenBank/DDBJ databases">
        <title>Massive genome expansion in bonnet fungi (Mycena s.s.) driven by repeated elements and novel gene families across ecological guilds.</title>
        <authorList>
            <consortium name="Lawrence Berkeley National Laboratory"/>
            <person name="Harder C.B."/>
            <person name="Miyauchi S."/>
            <person name="Viragh M."/>
            <person name="Kuo A."/>
            <person name="Thoen E."/>
            <person name="Andreopoulos B."/>
            <person name="Lu D."/>
            <person name="Skrede I."/>
            <person name="Drula E."/>
            <person name="Henrissat B."/>
            <person name="Morin E."/>
            <person name="Kohler A."/>
            <person name="Barry K."/>
            <person name="LaButti K."/>
            <person name="Morin E."/>
            <person name="Salamov A."/>
            <person name="Lipzen A."/>
            <person name="Mereny Z."/>
            <person name="Hegedus B."/>
            <person name="Baldrian P."/>
            <person name="Stursova M."/>
            <person name="Weitz H."/>
            <person name="Taylor A."/>
            <person name="Grigoriev I.V."/>
            <person name="Nagy L.G."/>
            <person name="Martin F."/>
            <person name="Kauserud H."/>
        </authorList>
    </citation>
    <scope>NUCLEOTIDE SEQUENCE</scope>
    <source>
        <strain evidence="2">CBHHK200</strain>
    </source>
</reference>
<protein>
    <submittedName>
        <fullName evidence="2">Acyl-CoA N-acyltransferase</fullName>
    </submittedName>
</protein>
<dbReference type="PANTHER" id="PTHR43441:SF5">
    <property type="entry name" value="FAMILY ACETYLTRANSFERASE, PUTATIVE-RELATED"/>
    <property type="match status" value="1"/>
</dbReference>
<dbReference type="InterPro" id="IPR051908">
    <property type="entry name" value="Ribosomal_N-acetyltransferase"/>
</dbReference>
<dbReference type="InterPro" id="IPR016181">
    <property type="entry name" value="Acyl_CoA_acyltransferase"/>
</dbReference>
<dbReference type="AlphaFoldDB" id="A0AAD6TAS2"/>
<dbReference type="InterPro" id="IPR000182">
    <property type="entry name" value="GNAT_dom"/>
</dbReference>
<dbReference type="Gene3D" id="3.40.630.30">
    <property type="match status" value="1"/>
</dbReference>
<feature type="domain" description="N-acetyltransferase" evidence="1">
    <location>
        <begin position="22"/>
        <end position="187"/>
    </location>
</feature>
<dbReference type="GO" id="GO:0008999">
    <property type="term" value="F:protein-N-terminal-alanine acetyltransferase activity"/>
    <property type="evidence" value="ECO:0007669"/>
    <property type="project" value="TreeGrafter"/>
</dbReference>
<dbReference type="Proteomes" id="UP001218188">
    <property type="component" value="Unassembled WGS sequence"/>
</dbReference>